<dbReference type="SUPFAM" id="SSF53163">
    <property type="entry name" value="HybD-like"/>
    <property type="match status" value="1"/>
</dbReference>
<dbReference type="InterPro" id="IPR023430">
    <property type="entry name" value="Pept_HybD-like_dom_sf"/>
</dbReference>
<dbReference type="InterPro" id="IPR000671">
    <property type="entry name" value="Peptidase_A31"/>
</dbReference>
<comment type="caution">
    <text evidence="5">The sequence shown here is derived from an EMBL/GenBank/DDBJ whole genome shotgun (WGS) entry which is preliminary data.</text>
</comment>
<dbReference type="PANTHER" id="PTHR30302:SF1">
    <property type="entry name" value="HYDROGENASE 2 MATURATION PROTEASE"/>
    <property type="match status" value="1"/>
</dbReference>
<evidence type="ECO:0000256" key="4">
    <source>
        <dbReference type="ARBA" id="ARBA00022801"/>
    </source>
</evidence>
<protein>
    <submittedName>
        <fullName evidence="5">Hydrogenase maturation protease</fullName>
    </submittedName>
</protein>
<dbReference type="PANTHER" id="PTHR30302">
    <property type="entry name" value="HYDROGENASE 1 MATURATION PROTEASE"/>
    <property type="match status" value="1"/>
</dbReference>
<dbReference type="GO" id="GO:0006508">
    <property type="term" value="P:proteolysis"/>
    <property type="evidence" value="ECO:0007669"/>
    <property type="project" value="UniProtKB-KW"/>
</dbReference>
<reference evidence="5 6" key="1">
    <citation type="submission" date="2024-09" db="EMBL/GenBank/DDBJ databases">
        <title>Laminarin stimulates single cell rates of sulfate reduction while oxygen inhibits transcriptomic activity in coastal marine sediment.</title>
        <authorList>
            <person name="Lindsay M."/>
            <person name="Orcutt B."/>
            <person name="Emerson D."/>
            <person name="Stepanauskas R."/>
            <person name="D'Angelo T."/>
        </authorList>
    </citation>
    <scope>NUCLEOTIDE SEQUENCE [LARGE SCALE GENOMIC DNA]</scope>
    <source>
        <strain evidence="5">SAG AM-311-K15</strain>
    </source>
</reference>
<dbReference type="GO" id="GO:0008233">
    <property type="term" value="F:peptidase activity"/>
    <property type="evidence" value="ECO:0007669"/>
    <property type="project" value="UniProtKB-KW"/>
</dbReference>
<keyword evidence="2 5" id="KW-0645">Protease</keyword>
<dbReference type="Pfam" id="PF01750">
    <property type="entry name" value="HycI"/>
    <property type="match status" value="1"/>
</dbReference>
<dbReference type="CDD" id="cd00518">
    <property type="entry name" value="H2MP"/>
    <property type="match status" value="1"/>
</dbReference>
<keyword evidence="3" id="KW-0064">Aspartyl protease</keyword>
<keyword evidence="6" id="KW-1185">Reference proteome</keyword>
<evidence type="ECO:0000256" key="3">
    <source>
        <dbReference type="ARBA" id="ARBA00022750"/>
    </source>
</evidence>
<evidence type="ECO:0000256" key="1">
    <source>
        <dbReference type="ARBA" id="ARBA00006814"/>
    </source>
</evidence>
<dbReference type="Gene3D" id="3.40.50.1450">
    <property type="entry name" value="HybD-like"/>
    <property type="match status" value="1"/>
</dbReference>
<proteinExistence type="inferred from homology"/>
<dbReference type="EMBL" id="JBHPBY010000083">
    <property type="protein sequence ID" value="MFC1850203.1"/>
    <property type="molecule type" value="Genomic_DNA"/>
</dbReference>
<keyword evidence="4" id="KW-0378">Hydrolase</keyword>
<evidence type="ECO:0000313" key="5">
    <source>
        <dbReference type="EMBL" id="MFC1850203.1"/>
    </source>
</evidence>
<organism evidence="5 6">
    <name type="scientific">candidate division CSSED10-310 bacterium</name>
    <dbReference type="NCBI Taxonomy" id="2855610"/>
    <lineage>
        <taxon>Bacteria</taxon>
        <taxon>Bacteria division CSSED10-310</taxon>
    </lineage>
</organism>
<evidence type="ECO:0000313" key="6">
    <source>
        <dbReference type="Proteomes" id="UP001594351"/>
    </source>
</evidence>
<accession>A0ABV6YVK2</accession>
<dbReference type="NCBIfam" id="TIGR00072">
    <property type="entry name" value="hydrog_prot"/>
    <property type="match status" value="1"/>
</dbReference>
<dbReference type="Proteomes" id="UP001594351">
    <property type="component" value="Unassembled WGS sequence"/>
</dbReference>
<sequence>MRVIVLGIGNTILTDDGIGVYVARKVKNQLNSMGIEVLESNIAGFALIELLAGYDRAVIIDGARFRRHEPGDVILSDCKHFQPTLHLIAGHEIDLPTALSLGQILGVIIPREIFVIAIQVLDYVTFGEQCTPAVERAIAPAAQLTVETATKAFNST</sequence>
<evidence type="ECO:0000256" key="2">
    <source>
        <dbReference type="ARBA" id="ARBA00022670"/>
    </source>
</evidence>
<gene>
    <name evidence="5" type="ORF">ACFL27_08435</name>
</gene>
<dbReference type="PRINTS" id="PR00446">
    <property type="entry name" value="HYDRGNUPTAKE"/>
</dbReference>
<comment type="similarity">
    <text evidence="1">Belongs to the peptidase A31 family.</text>
</comment>
<name>A0ABV6YVK2_UNCC1</name>